<dbReference type="InterPro" id="IPR007219">
    <property type="entry name" value="XnlR_reg_dom"/>
</dbReference>
<dbReference type="GO" id="GO:0006351">
    <property type="term" value="P:DNA-templated transcription"/>
    <property type="evidence" value="ECO:0007669"/>
    <property type="project" value="InterPro"/>
</dbReference>
<dbReference type="PANTHER" id="PTHR47338">
    <property type="entry name" value="ZN(II)2CYS6 TRANSCRIPTION FACTOR (EUROFUNG)-RELATED"/>
    <property type="match status" value="1"/>
</dbReference>
<evidence type="ECO:0000256" key="7">
    <source>
        <dbReference type="SAM" id="Coils"/>
    </source>
</evidence>
<sequence length="623" mass="68749">MESPSPDNSETDRKSATVCLLCRQRKTKCDRILPRCGFCVKARVECQYATRKKRGLRAGYVSQLETRIDSLEEQLASIKQQREQQQRPPSLEFAVAAMPVSTPTLTPTPIQVPPLATPTPDATHMTPTLASQHPPFASPAVSISSTIQHQLYKHSDSDAAVADLSTFPHEYMHTLVDLWFKESQPWVPILSRNYIQAALEDLPHPLTYIPDVVLKAVIALQVNYSSQAICLGYHGRLRLSQYLRSQVINEAFSKPSLTSLQALLIIAILDYGSDNIPSTFSLLSVCRRMCENIGLFRKLLNQMAMQSPAQIGPPAVGSNTGDELAIPLTWASLALDAVSTLGISWRDVSAALVDHLASVASVSTPDLRDSFRTHTHLCAIGLQPLHAFIHEHEKGMYDGRVADAYATCDDIYNNLMTYVRSHQNSTHYTLLADGVIDFDPNLVLTVILAHSSVVLAYSRLVEFHGGDDPGAAADAGVPLRRCLQACEGIVVALRSISDADAELSSPLLVGVLFCAARFKLIAYRAMDTSREPMFDWLMHSINMCGRRWAVARRHDIVLRAAIVELDWASATANTGTQSIIPAQVPSNFWDIKRTHLDISEELKEWVDGYKHALYVGALNGPYA</sequence>
<dbReference type="STRING" id="215243.A0A0D2BW22"/>
<evidence type="ECO:0000256" key="3">
    <source>
        <dbReference type="ARBA" id="ARBA00023015"/>
    </source>
</evidence>
<dbReference type="PANTHER" id="PTHR47338:SF20">
    <property type="entry name" value="ZN(II)2CYS6 TRANSCRIPTION FACTOR (EUROFUNG)"/>
    <property type="match status" value="1"/>
</dbReference>
<dbReference type="Pfam" id="PF04082">
    <property type="entry name" value="Fungal_trans"/>
    <property type="match status" value="1"/>
</dbReference>
<dbReference type="GO" id="GO:0005634">
    <property type="term" value="C:nucleus"/>
    <property type="evidence" value="ECO:0007669"/>
    <property type="project" value="UniProtKB-SubCell"/>
</dbReference>
<keyword evidence="7" id="KW-0175">Coiled coil</keyword>
<evidence type="ECO:0000313" key="10">
    <source>
        <dbReference type="Proteomes" id="UP000053342"/>
    </source>
</evidence>
<dbReference type="InterPro" id="IPR036864">
    <property type="entry name" value="Zn2-C6_fun-type_DNA-bd_sf"/>
</dbReference>
<evidence type="ECO:0000259" key="8">
    <source>
        <dbReference type="PROSITE" id="PS50048"/>
    </source>
</evidence>
<dbReference type="OrthoDB" id="2943660at2759"/>
<accession>A0A0D2BW22</accession>
<comment type="subcellular location">
    <subcellularLocation>
        <location evidence="1">Nucleus</location>
    </subcellularLocation>
</comment>
<feature type="coiled-coil region" evidence="7">
    <location>
        <begin position="61"/>
        <end position="88"/>
    </location>
</feature>
<dbReference type="PROSITE" id="PS00463">
    <property type="entry name" value="ZN2_CY6_FUNGAL_1"/>
    <property type="match status" value="1"/>
</dbReference>
<dbReference type="Pfam" id="PF00172">
    <property type="entry name" value="Zn_clus"/>
    <property type="match status" value="1"/>
</dbReference>
<dbReference type="CDD" id="cd12148">
    <property type="entry name" value="fungal_TF_MHR"/>
    <property type="match status" value="1"/>
</dbReference>
<proteinExistence type="predicted"/>
<dbReference type="GO" id="GO:0000981">
    <property type="term" value="F:DNA-binding transcription factor activity, RNA polymerase II-specific"/>
    <property type="evidence" value="ECO:0007669"/>
    <property type="project" value="InterPro"/>
</dbReference>
<dbReference type="GO" id="GO:0003677">
    <property type="term" value="F:DNA binding"/>
    <property type="evidence" value="ECO:0007669"/>
    <property type="project" value="UniProtKB-KW"/>
</dbReference>
<evidence type="ECO:0000256" key="2">
    <source>
        <dbReference type="ARBA" id="ARBA00022723"/>
    </source>
</evidence>
<dbReference type="VEuPathDB" id="FungiDB:PV06_07184"/>
<dbReference type="GO" id="GO:0008270">
    <property type="term" value="F:zinc ion binding"/>
    <property type="evidence" value="ECO:0007669"/>
    <property type="project" value="InterPro"/>
</dbReference>
<organism evidence="9 10">
    <name type="scientific">Exophiala oligosperma</name>
    <dbReference type="NCBI Taxonomy" id="215243"/>
    <lineage>
        <taxon>Eukaryota</taxon>
        <taxon>Fungi</taxon>
        <taxon>Dikarya</taxon>
        <taxon>Ascomycota</taxon>
        <taxon>Pezizomycotina</taxon>
        <taxon>Eurotiomycetes</taxon>
        <taxon>Chaetothyriomycetidae</taxon>
        <taxon>Chaetothyriales</taxon>
        <taxon>Herpotrichiellaceae</taxon>
        <taxon>Exophiala</taxon>
    </lineage>
</organism>
<dbReference type="EMBL" id="KN847337">
    <property type="protein sequence ID" value="KIW41647.1"/>
    <property type="molecule type" value="Genomic_DNA"/>
</dbReference>
<dbReference type="AlphaFoldDB" id="A0A0D2BW22"/>
<reference evidence="9 10" key="1">
    <citation type="submission" date="2015-01" db="EMBL/GenBank/DDBJ databases">
        <title>The Genome Sequence of Exophiala oligosperma CBS72588.</title>
        <authorList>
            <consortium name="The Broad Institute Genomics Platform"/>
            <person name="Cuomo C."/>
            <person name="de Hoog S."/>
            <person name="Gorbushina A."/>
            <person name="Stielow B."/>
            <person name="Teixiera M."/>
            <person name="Abouelleil A."/>
            <person name="Chapman S.B."/>
            <person name="Priest M."/>
            <person name="Young S.K."/>
            <person name="Wortman J."/>
            <person name="Nusbaum C."/>
            <person name="Birren B."/>
        </authorList>
    </citation>
    <scope>NUCLEOTIDE SEQUENCE [LARGE SCALE GENOMIC DNA]</scope>
    <source>
        <strain evidence="9 10">CBS 72588</strain>
    </source>
</reference>
<dbReference type="InterPro" id="IPR050815">
    <property type="entry name" value="TF_fung"/>
</dbReference>
<dbReference type="SMART" id="SM00066">
    <property type="entry name" value="GAL4"/>
    <property type="match status" value="1"/>
</dbReference>
<dbReference type="GeneID" id="27359258"/>
<name>A0A0D2BW22_9EURO</name>
<keyword evidence="3" id="KW-0805">Transcription regulation</keyword>
<dbReference type="HOGENOM" id="CLU_032655_0_0_1"/>
<dbReference type="SUPFAM" id="SSF57701">
    <property type="entry name" value="Zn2/Cys6 DNA-binding domain"/>
    <property type="match status" value="1"/>
</dbReference>
<keyword evidence="10" id="KW-1185">Reference proteome</keyword>
<evidence type="ECO:0000256" key="5">
    <source>
        <dbReference type="ARBA" id="ARBA00023163"/>
    </source>
</evidence>
<keyword evidence="2" id="KW-0479">Metal-binding</keyword>
<gene>
    <name evidence="9" type="ORF">PV06_07184</name>
</gene>
<keyword evidence="4" id="KW-0238">DNA-binding</keyword>
<dbReference type="PROSITE" id="PS50048">
    <property type="entry name" value="ZN2_CY6_FUNGAL_2"/>
    <property type="match status" value="1"/>
</dbReference>
<dbReference type="Proteomes" id="UP000053342">
    <property type="component" value="Unassembled WGS sequence"/>
</dbReference>
<dbReference type="Gene3D" id="4.10.240.10">
    <property type="entry name" value="Zn(2)-C6 fungal-type DNA-binding domain"/>
    <property type="match status" value="1"/>
</dbReference>
<keyword evidence="5" id="KW-0804">Transcription</keyword>
<evidence type="ECO:0000256" key="1">
    <source>
        <dbReference type="ARBA" id="ARBA00004123"/>
    </source>
</evidence>
<feature type="domain" description="Zn(2)-C6 fungal-type" evidence="8">
    <location>
        <begin position="18"/>
        <end position="48"/>
    </location>
</feature>
<dbReference type="CDD" id="cd00067">
    <property type="entry name" value="GAL4"/>
    <property type="match status" value="1"/>
</dbReference>
<evidence type="ECO:0000256" key="4">
    <source>
        <dbReference type="ARBA" id="ARBA00023125"/>
    </source>
</evidence>
<dbReference type="InterPro" id="IPR001138">
    <property type="entry name" value="Zn2Cys6_DnaBD"/>
</dbReference>
<evidence type="ECO:0000256" key="6">
    <source>
        <dbReference type="ARBA" id="ARBA00023242"/>
    </source>
</evidence>
<keyword evidence="6" id="KW-0539">Nucleus</keyword>
<evidence type="ECO:0000313" key="9">
    <source>
        <dbReference type="EMBL" id="KIW41647.1"/>
    </source>
</evidence>
<protein>
    <recommendedName>
        <fullName evidence="8">Zn(2)-C6 fungal-type domain-containing protein</fullName>
    </recommendedName>
</protein>
<dbReference type="RefSeq" id="XP_016261863.1">
    <property type="nucleotide sequence ID" value="XM_016408383.1"/>
</dbReference>